<dbReference type="AlphaFoldDB" id="A0A1L7CRX1"/>
<organism evidence="3 4">
    <name type="scientific">Corynebacterium frankenforstense DSM 45800</name>
    <dbReference type="NCBI Taxonomy" id="1437875"/>
    <lineage>
        <taxon>Bacteria</taxon>
        <taxon>Bacillati</taxon>
        <taxon>Actinomycetota</taxon>
        <taxon>Actinomycetes</taxon>
        <taxon>Mycobacteriales</taxon>
        <taxon>Corynebacteriaceae</taxon>
        <taxon>Corynebacterium</taxon>
    </lineage>
</organism>
<evidence type="ECO:0000313" key="3">
    <source>
        <dbReference type="EMBL" id="APT88593.1"/>
    </source>
</evidence>
<evidence type="ECO:0000313" key="4">
    <source>
        <dbReference type="Proteomes" id="UP000185434"/>
    </source>
</evidence>
<gene>
    <name evidence="3" type="ORF">CFRA_04160</name>
</gene>
<dbReference type="GO" id="GO:0051920">
    <property type="term" value="F:peroxiredoxin activity"/>
    <property type="evidence" value="ECO:0007669"/>
    <property type="project" value="InterPro"/>
</dbReference>
<dbReference type="STRING" id="1437875.CFRA_04160"/>
<dbReference type="KEGG" id="cfk:CFRA_04160"/>
<dbReference type="PANTHER" id="PTHR34846">
    <property type="entry name" value="4-CARBOXYMUCONOLACTONE DECARBOXYLASE FAMILY PROTEIN (AFU_ORTHOLOGUE AFUA_6G11590)"/>
    <property type="match status" value="1"/>
</dbReference>
<dbReference type="EMBL" id="CP009247">
    <property type="protein sequence ID" value="APT88593.1"/>
    <property type="molecule type" value="Genomic_DNA"/>
</dbReference>
<name>A0A1L7CRX1_9CORY</name>
<protein>
    <recommendedName>
        <fullName evidence="2">Carboxymuconolactone decarboxylase-like domain-containing protein</fullName>
    </recommendedName>
</protein>
<proteinExistence type="predicted"/>
<evidence type="ECO:0000259" key="2">
    <source>
        <dbReference type="Pfam" id="PF02627"/>
    </source>
</evidence>
<dbReference type="Pfam" id="PF02627">
    <property type="entry name" value="CMD"/>
    <property type="match status" value="1"/>
</dbReference>
<reference evidence="3 4" key="1">
    <citation type="submission" date="2014-08" db="EMBL/GenBank/DDBJ databases">
        <title>Complete genome sequence of Corynebacterium frankenforstense ST18(T) (=DSM 45800(T)), isolated from raw cow milk.</title>
        <authorList>
            <person name="Ruckert C."/>
            <person name="Albersmeier A."/>
            <person name="Winkler A."/>
            <person name="Lipski A."/>
            <person name="Kalinowski J."/>
        </authorList>
    </citation>
    <scope>NUCLEOTIDE SEQUENCE [LARGE SCALE GENOMIC DNA]</scope>
    <source>
        <strain evidence="3 4">ST18</strain>
    </source>
</reference>
<dbReference type="OrthoDB" id="4704294at2"/>
<dbReference type="Proteomes" id="UP000185434">
    <property type="component" value="Chromosome"/>
</dbReference>
<dbReference type="Gene3D" id="1.20.1290.10">
    <property type="entry name" value="AhpD-like"/>
    <property type="match status" value="1"/>
</dbReference>
<dbReference type="InterPro" id="IPR029032">
    <property type="entry name" value="AhpD-like"/>
</dbReference>
<keyword evidence="4" id="KW-1185">Reference proteome</keyword>
<accession>A0A1L7CRX1</accession>
<sequence>MTEHTPHSPPAGGPGPATNRELGPVNAAIAAIGARVTGRRRLGVFATLGRARRLFRAWLVYGAMMMPFGYLSRKETELIILRVAHKRGSAYEEDQHRGLARRAGLTDAEIEAVTSPEHGFTGRRLVLLDAADELVDTRGLSPATWKRLRSELSERDQVAFVMLVTNYDGLATALDVLGVPVDPPREAQRKP</sequence>
<dbReference type="InterPro" id="IPR003779">
    <property type="entry name" value="CMD-like"/>
</dbReference>
<feature type="domain" description="Carboxymuconolactone decarboxylase-like" evidence="2">
    <location>
        <begin position="54"/>
        <end position="113"/>
    </location>
</feature>
<evidence type="ECO:0000256" key="1">
    <source>
        <dbReference type="SAM" id="MobiDB-lite"/>
    </source>
</evidence>
<dbReference type="SUPFAM" id="SSF69118">
    <property type="entry name" value="AhpD-like"/>
    <property type="match status" value="1"/>
</dbReference>
<dbReference type="PANTHER" id="PTHR34846:SF5">
    <property type="entry name" value="CARBOXYMUCONOLACTONE DECARBOXYLASE-LIKE DOMAIN-CONTAINING PROTEIN"/>
    <property type="match status" value="1"/>
</dbReference>
<feature type="region of interest" description="Disordered" evidence="1">
    <location>
        <begin position="1"/>
        <end position="20"/>
    </location>
</feature>
<dbReference type="RefSeq" id="WP_075663583.1">
    <property type="nucleotide sequence ID" value="NZ_CP009247.1"/>
</dbReference>